<sequence length="103" mass="11195">MSRCALPRSATPYCSDRQREIQKRDEEWQRKKTADGSGTRSGPCYAARLGVGVGVAVTVVWEKTGSVSGGGVMRENVGGEKESKWLGFELGSSKKSMAFDQFS</sequence>
<dbReference type="AlphaFoldDB" id="A0A8S0S596"/>
<accession>A0A8S0S596</accession>
<evidence type="ECO:0000313" key="2">
    <source>
        <dbReference type="EMBL" id="CAA2986948.1"/>
    </source>
</evidence>
<reference evidence="2 3" key="1">
    <citation type="submission" date="2019-12" db="EMBL/GenBank/DDBJ databases">
        <authorList>
            <person name="Alioto T."/>
            <person name="Alioto T."/>
            <person name="Gomez Garrido J."/>
        </authorList>
    </citation>
    <scope>NUCLEOTIDE SEQUENCE [LARGE SCALE GENOMIC DNA]</scope>
</reference>
<dbReference type="EMBL" id="CACTIH010003894">
    <property type="protein sequence ID" value="CAA2986948.1"/>
    <property type="molecule type" value="Genomic_DNA"/>
</dbReference>
<protein>
    <submittedName>
        <fullName evidence="2">Uncharacterized protein</fullName>
    </submittedName>
</protein>
<feature type="region of interest" description="Disordered" evidence="1">
    <location>
        <begin position="15"/>
        <end position="41"/>
    </location>
</feature>
<organism evidence="2 3">
    <name type="scientific">Olea europaea subsp. europaea</name>
    <dbReference type="NCBI Taxonomy" id="158383"/>
    <lineage>
        <taxon>Eukaryota</taxon>
        <taxon>Viridiplantae</taxon>
        <taxon>Streptophyta</taxon>
        <taxon>Embryophyta</taxon>
        <taxon>Tracheophyta</taxon>
        <taxon>Spermatophyta</taxon>
        <taxon>Magnoliopsida</taxon>
        <taxon>eudicotyledons</taxon>
        <taxon>Gunneridae</taxon>
        <taxon>Pentapetalae</taxon>
        <taxon>asterids</taxon>
        <taxon>lamiids</taxon>
        <taxon>Lamiales</taxon>
        <taxon>Oleaceae</taxon>
        <taxon>Oleeae</taxon>
        <taxon>Olea</taxon>
    </lineage>
</organism>
<evidence type="ECO:0000256" key="1">
    <source>
        <dbReference type="SAM" id="MobiDB-lite"/>
    </source>
</evidence>
<keyword evidence="3" id="KW-1185">Reference proteome</keyword>
<proteinExistence type="predicted"/>
<comment type="caution">
    <text evidence="2">The sequence shown here is derived from an EMBL/GenBank/DDBJ whole genome shotgun (WGS) entry which is preliminary data.</text>
</comment>
<dbReference type="Proteomes" id="UP000594638">
    <property type="component" value="Unassembled WGS sequence"/>
</dbReference>
<dbReference type="Gramene" id="OE9A043553T1">
    <property type="protein sequence ID" value="OE9A043553C1"/>
    <property type="gene ID" value="OE9A043553"/>
</dbReference>
<evidence type="ECO:0000313" key="3">
    <source>
        <dbReference type="Proteomes" id="UP000594638"/>
    </source>
</evidence>
<name>A0A8S0S596_OLEEU</name>
<feature type="compositionally biased region" description="Basic and acidic residues" evidence="1">
    <location>
        <begin position="16"/>
        <end position="34"/>
    </location>
</feature>
<gene>
    <name evidence="2" type="ORF">OLEA9_A043553</name>
</gene>